<protein>
    <submittedName>
        <fullName evidence="1">Uncharacterized protein</fullName>
    </submittedName>
</protein>
<sequence>MASLIIDHHATLLTGQPQSLLTTNLINRIHSDVIEAGVNPTPS</sequence>
<gene>
    <name evidence="1" type="ORF">DFP98_13979</name>
</gene>
<evidence type="ECO:0000313" key="2">
    <source>
        <dbReference type="Proteomes" id="UP000256977"/>
    </source>
</evidence>
<comment type="caution">
    <text evidence="1">The sequence shown here is derived from an EMBL/GenBank/DDBJ whole genome shotgun (WGS) entry which is preliminary data.</text>
</comment>
<reference evidence="1 2" key="1">
    <citation type="submission" date="2018-07" db="EMBL/GenBank/DDBJ databases">
        <title>Genomic Encyclopedia of Type Strains, Phase III (KMG-III): the genomes of soil and plant-associated and newly described type strains.</title>
        <authorList>
            <person name="Whitman W."/>
        </authorList>
    </citation>
    <scope>NUCLEOTIDE SEQUENCE [LARGE SCALE GENOMIC DNA]</scope>
    <source>
        <strain evidence="1 2">CECT 7287</strain>
    </source>
</reference>
<organism evidence="1 2">
    <name type="scientific">Cohnella phaseoli</name>
    <dbReference type="NCBI Taxonomy" id="456490"/>
    <lineage>
        <taxon>Bacteria</taxon>
        <taxon>Bacillati</taxon>
        <taxon>Bacillota</taxon>
        <taxon>Bacilli</taxon>
        <taxon>Bacillales</taxon>
        <taxon>Paenibacillaceae</taxon>
        <taxon>Cohnella</taxon>
    </lineage>
</organism>
<evidence type="ECO:0000313" key="1">
    <source>
        <dbReference type="EMBL" id="RED56521.1"/>
    </source>
</evidence>
<dbReference type="EMBL" id="QRDZ01000039">
    <property type="protein sequence ID" value="RED56521.1"/>
    <property type="molecule type" value="Genomic_DNA"/>
</dbReference>
<dbReference type="Proteomes" id="UP000256977">
    <property type="component" value="Unassembled WGS sequence"/>
</dbReference>
<accession>A0A3D9I4B1</accession>
<proteinExistence type="predicted"/>
<name>A0A3D9I4B1_9BACL</name>
<keyword evidence="2" id="KW-1185">Reference proteome</keyword>
<dbReference type="AlphaFoldDB" id="A0A3D9I4B1"/>